<evidence type="ECO:0000256" key="2">
    <source>
        <dbReference type="ARBA" id="ARBA00022448"/>
    </source>
</evidence>
<keyword evidence="5 9" id="KW-0812">Transmembrane</keyword>
<evidence type="ECO:0000256" key="7">
    <source>
        <dbReference type="ARBA" id="ARBA00023136"/>
    </source>
</evidence>
<evidence type="ECO:0000256" key="1">
    <source>
        <dbReference type="ARBA" id="ARBA00004429"/>
    </source>
</evidence>
<keyword evidence="7 9" id="KW-0472">Membrane</keyword>
<comment type="subunit">
    <text evidence="9">The complex comprises the extracytoplasmic solute receptor protein and the two transmembrane proteins.</text>
</comment>
<accession>A0ABS7E9N0</accession>
<keyword evidence="6 9" id="KW-1133">Transmembrane helix</keyword>
<comment type="function">
    <text evidence="9">Part of the tripartite ATP-independent periplasmic (TRAP) transport system.</text>
</comment>
<comment type="similarity">
    <text evidence="8 9">Belongs to the TRAP transporter small permease family.</text>
</comment>
<feature type="transmembrane region" description="Helical" evidence="9">
    <location>
        <begin position="15"/>
        <end position="36"/>
    </location>
</feature>
<dbReference type="InterPro" id="IPR007387">
    <property type="entry name" value="TRAP_DctQ"/>
</dbReference>
<dbReference type="Proteomes" id="UP001195963">
    <property type="component" value="Unassembled WGS sequence"/>
</dbReference>
<name>A0ABS7E9N0_9GAMM</name>
<organism evidence="11 12">
    <name type="scientific">Shewanella nanhaiensis</name>
    <dbReference type="NCBI Taxonomy" id="2864872"/>
    <lineage>
        <taxon>Bacteria</taxon>
        <taxon>Pseudomonadati</taxon>
        <taxon>Pseudomonadota</taxon>
        <taxon>Gammaproteobacteria</taxon>
        <taxon>Alteromonadales</taxon>
        <taxon>Shewanellaceae</taxon>
        <taxon>Shewanella</taxon>
    </lineage>
</organism>
<dbReference type="PANTHER" id="PTHR35011">
    <property type="entry name" value="2,3-DIKETO-L-GULONATE TRAP TRANSPORTER SMALL PERMEASE PROTEIN YIAM"/>
    <property type="match status" value="1"/>
</dbReference>
<evidence type="ECO:0000256" key="9">
    <source>
        <dbReference type="RuleBase" id="RU369079"/>
    </source>
</evidence>
<evidence type="ECO:0000256" key="5">
    <source>
        <dbReference type="ARBA" id="ARBA00022692"/>
    </source>
</evidence>
<keyword evidence="12" id="KW-1185">Reference proteome</keyword>
<comment type="subcellular location">
    <subcellularLocation>
        <location evidence="1 9">Cell inner membrane</location>
        <topology evidence="1 9">Multi-pass membrane protein</topology>
    </subcellularLocation>
</comment>
<evidence type="ECO:0000313" key="12">
    <source>
        <dbReference type="Proteomes" id="UP001195963"/>
    </source>
</evidence>
<feature type="transmembrane region" description="Helical" evidence="9">
    <location>
        <begin position="48"/>
        <end position="64"/>
    </location>
</feature>
<feature type="domain" description="Tripartite ATP-independent periplasmic transporters DctQ component" evidence="10">
    <location>
        <begin position="22"/>
        <end position="154"/>
    </location>
</feature>
<comment type="caution">
    <text evidence="11">The sequence shown here is derived from an EMBL/GenBank/DDBJ whole genome shotgun (WGS) entry which is preliminary data.</text>
</comment>
<evidence type="ECO:0000259" key="10">
    <source>
        <dbReference type="Pfam" id="PF04290"/>
    </source>
</evidence>
<evidence type="ECO:0000313" key="11">
    <source>
        <dbReference type="EMBL" id="MBW8186375.1"/>
    </source>
</evidence>
<evidence type="ECO:0000256" key="6">
    <source>
        <dbReference type="ARBA" id="ARBA00022989"/>
    </source>
</evidence>
<dbReference type="RefSeq" id="WP_220111665.1">
    <property type="nucleotide sequence ID" value="NZ_JAHZST010000025.1"/>
</dbReference>
<evidence type="ECO:0000256" key="8">
    <source>
        <dbReference type="ARBA" id="ARBA00038436"/>
    </source>
</evidence>
<reference evidence="11 12" key="1">
    <citation type="submission" date="2021-07" db="EMBL/GenBank/DDBJ databases">
        <title>Shewanella sp. nov, isolated from SCS.</title>
        <authorList>
            <person name="Cao W.R."/>
        </authorList>
    </citation>
    <scope>NUCLEOTIDE SEQUENCE [LARGE SCALE GENOMIC DNA]</scope>
    <source>
        <strain evidence="11 12">NR704-98</strain>
    </source>
</reference>
<keyword evidence="4 9" id="KW-0997">Cell inner membrane</keyword>
<feature type="transmembrane region" description="Helical" evidence="9">
    <location>
        <begin position="85"/>
        <end position="110"/>
    </location>
</feature>
<gene>
    <name evidence="11" type="ORF">K0625_22375</name>
</gene>
<dbReference type="EMBL" id="JAHZST010000025">
    <property type="protein sequence ID" value="MBW8186375.1"/>
    <property type="molecule type" value="Genomic_DNA"/>
</dbReference>
<dbReference type="PANTHER" id="PTHR35011:SF4">
    <property type="entry name" value="SLL1102 PROTEIN"/>
    <property type="match status" value="1"/>
</dbReference>
<keyword evidence="2 9" id="KW-0813">Transport</keyword>
<keyword evidence="3" id="KW-1003">Cell membrane</keyword>
<comment type="caution">
    <text evidence="9">Lacks conserved residue(s) required for the propagation of feature annotation.</text>
</comment>
<proteinExistence type="inferred from homology"/>
<evidence type="ECO:0000256" key="3">
    <source>
        <dbReference type="ARBA" id="ARBA00022475"/>
    </source>
</evidence>
<protein>
    <recommendedName>
        <fullName evidence="9">TRAP transporter small permease protein</fullName>
    </recommendedName>
</protein>
<sequence>MNRVEKLTEFIGKGVSWFTLFIVLMTLAVVVLRYAFATGATAIQEGALYLHGAVLTLAAGYTLKHDGHVRVDIFYRHFSSRGQHWVDLLGTLFLLFPVCIFITYSCFDYVLASWRYAETSVEAGGLEYVYLQKSLLLLLVVSLLLQGSVELVRHASALWFKKSAESEKRGEQG</sequence>
<evidence type="ECO:0000256" key="4">
    <source>
        <dbReference type="ARBA" id="ARBA00022519"/>
    </source>
</evidence>
<dbReference type="InterPro" id="IPR055348">
    <property type="entry name" value="DctQ"/>
</dbReference>
<dbReference type="Pfam" id="PF04290">
    <property type="entry name" value="DctQ"/>
    <property type="match status" value="1"/>
</dbReference>